<sequence>MIQGPRLSYDTTPSTITIQPSLPPPPTTICHNMSNYDDHKAPNPNMTQC</sequence>
<gene>
    <name evidence="2" type="primary">ORF36952</name>
</gene>
<dbReference type="AlphaFoldDB" id="A0A0B6YV12"/>
<dbReference type="EMBL" id="HACG01012766">
    <property type="protein sequence ID" value="CEK59631.1"/>
    <property type="molecule type" value="Transcribed_RNA"/>
</dbReference>
<organism evidence="2">
    <name type="scientific">Arion vulgaris</name>
    <dbReference type="NCBI Taxonomy" id="1028688"/>
    <lineage>
        <taxon>Eukaryota</taxon>
        <taxon>Metazoa</taxon>
        <taxon>Spiralia</taxon>
        <taxon>Lophotrochozoa</taxon>
        <taxon>Mollusca</taxon>
        <taxon>Gastropoda</taxon>
        <taxon>Heterobranchia</taxon>
        <taxon>Euthyneura</taxon>
        <taxon>Panpulmonata</taxon>
        <taxon>Eupulmonata</taxon>
        <taxon>Stylommatophora</taxon>
        <taxon>Helicina</taxon>
        <taxon>Arionoidea</taxon>
        <taxon>Arionidae</taxon>
        <taxon>Arion</taxon>
    </lineage>
</organism>
<protein>
    <submittedName>
        <fullName evidence="2">Uncharacterized protein</fullName>
    </submittedName>
</protein>
<proteinExistence type="predicted"/>
<name>A0A0B6YV12_9EUPU</name>
<feature type="non-terminal residue" evidence="2">
    <location>
        <position position="49"/>
    </location>
</feature>
<feature type="compositionally biased region" description="Polar residues" evidence="1">
    <location>
        <begin position="9"/>
        <end position="20"/>
    </location>
</feature>
<reference evidence="2" key="1">
    <citation type="submission" date="2014-12" db="EMBL/GenBank/DDBJ databases">
        <title>Insight into the proteome of Arion vulgaris.</title>
        <authorList>
            <person name="Aradska J."/>
            <person name="Bulat T."/>
            <person name="Smidak R."/>
            <person name="Sarate P."/>
            <person name="Gangsoo J."/>
            <person name="Sialana F."/>
            <person name="Bilban M."/>
            <person name="Lubec G."/>
        </authorList>
    </citation>
    <scope>NUCLEOTIDE SEQUENCE</scope>
    <source>
        <tissue evidence="2">Skin</tissue>
    </source>
</reference>
<accession>A0A0B6YV12</accession>
<evidence type="ECO:0000256" key="1">
    <source>
        <dbReference type="SAM" id="MobiDB-lite"/>
    </source>
</evidence>
<evidence type="ECO:0000313" key="2">
    <source>
        <dbReference type="EMBL" id="CEK59631.1"/>
    </source>
</evidence>
<feature type="region of interest" description="Disordered" evidence="1">
    <location>
        <begin position="1"/>
        <end position="49"/>
    </location>
</feature>